<dbReference type="Proteomes" id="UP000076408">
    <property type="component" value="Unassembled WGS sequence"/>
</dbReference>
<organism evidence="7 8">
    <name type="scientific">Anopheles stephensi</name>
    <name type="common">Indo-Pakistan malaria mosquito</name>
    <dbReference type="NCBI Taxonomy" id="30069"/>
    <lineage>
        <taxon>Eukaryota</taxon>
        <taxon>Metazoa</taxon>
        <taxon>Ecdysozoa</taxon>
        <taxon>Arthropoda</taxon>
        <taxon>Hexapoda</taxon>
        <taxon>Insecta</taxon>
        <taxon>Pterygota</taxon>
        <taxon>Neoptera</taxon>
        <taxon>Endopterygota</taxon>
        <taxon>Diptera</taxon>
        <taxon>Nematocera</taxon>
        <taxon>Culicoidea</taxon>
        <taxon>Culicidae</taxon>
        <taxon>Anophelinae</taxon>
        <taxon>Anopheles</taxon>
    </lineage>
</organism>
<dbReference type="PANTHER" id="PTHR13966:SF19">
    <property type="entry name" value="NUCLEASE EXOG, MITOCHONDRIAL"/>
    <property type="match status" value="1"/>
</dbReference>
<dbReference type="PANTHER" id="PTHR13966">
    <property type="entry name" value="ENDONUCLEASE RELATED"/>
    <property type="match status" value="1"/>
</dbReference>
<dbReference type="CDD" id="cd00091">
    <property type="entry name" value="NUC"/>
    <property type="match status" value="1"/>
</dbReference>
<dbReference type="GO" id="GO:0005634">
    <property type="term" value="C:nucleus"/>
    <property type="evidence" value="ECO:0007669"/>
    <property type="project" value="TreeGrafter"/>
</dbReference>
<accession>A0A182YBL0</accession>
<dbReference type="InterPro" id="IPR040255">
    <property type="entry name" value="Non-specific_endonuclease"/>
</dbReference>
<dbReference type="VEuPathDB" id="VectorBase:ASTEI05846"/>
<evidence type="ECO:0000256" key="3">
    <source>
        <dbReference type="ARBA" id="ARBA00022759"/>
    </source>
</evidence>
<feature type="binding site" evidence="5">
    <location>
        <position position="288"/>
    </location>
    <ligand>
        <name>Mg(2+)</name>
        <dbReference type="ChEBI" id="CHEBI:18420"/>
        <note>catalytic</note>
    </ligand>
</feature>
<dbReference type="AlphaFoldDB" id="A0A182YBL0"/>
<dbReference type="FunFam" id="3.40.570.10:FF:000007">
    <property type="entry name" value="Alkaline nuclease"/>
    <property type="match status" value="1"/>
</dbReference>
<evidence type="ECO:0000256" key="1">
    <source>
        <dbReference type="ARBA" id="ARBA00010052"/>
    </source>
</evidence>
<proteinExistence type="inferred from homology"/>
<evidence type="ECO:0000256" key="5">
    <source>
        <dbReference type="PIRSR" id="PIRSR640255-2"/>
    </source>
</evidence>
<dbReference type="SMART" id="SM00892">
    <property type="entry name" value="Endonuclease_NS"/>
    <property type="match status" value="1"/>
</dbReference>
<dbReference type="Gene3D" id="3.40.570.10">
    <property type="entry name" value="Extracellular Endonuclease, subunit A"/>
    <property type="match status" value="1"/>
</dbReference>
<reference evidence="8" key="1">
    <citation type="journal article" date="2014" name="Genome Biol.">
        <title>Genome analysis of a major urban malaria vector mosquito, Anopheles stephensi.</title>
        <authorList>
            <person name="Jiang X."/>
            <person name="Peery A."/>
            <person name="Hall A.B."/>
            <person name="Sharma A."/>
            <person name="Chen X.G."/>
            <person name="Waterhouse R.M."/>
            <person name="Komissarov A."/>
            <person name="Riehle M.M."/>
            <person name="Shouche Y."/>
            <person name="Sharakhova M.V."/>
            <person name="Lawson D."/>
            <person name="Pakpour N."/>
            <person name="Arensburger P."/>
            <person name="Davidson V.L."/>
            <person name="Eiglmeier K."/>
            <person name="Emrich S."/>
            <person name="George P."/>
            <person name="Kennedy R.C."/>
            <person name="Mane S.P."/>
            <person name="Maslen G."/>
            <person name="Oringanje C."/>
            <person name="Qi Y."/>
            <person name="Settlage R."/>
            <person name="Tojo M."/>
            <person name="Tubio J.M."/>
            <person name="Unger M.F."/>
            <person name="Wang B."/>
            <person name="Vernick K.D."/>
            <person name="Ribeiro J.M."/>
            <person name="James A.A."/>
            <person name="Michel K."/>
            <person name="Riehle M.A."/>
            <person name="Luckhart S."/>
            <person name="Sharakhov I.V."/>
            <person name="Tu Z."/>
        </authorList>
    </citation>
    <scope>NUCLEOTIDE SEQUENCE [LARGE SCALE GENOMIC DNA]</scope>
    <source>
        <strain evidence="8">Indian</strain>
    </source>
</reference>
<dbReference type="VEuPathDB" id="VectorBase:ASTEI20_044865"/>
<dbReference type="OMA" id="CDVNEFN"/>
<feature type="active site" description="Proton acceptor" evidence="4">
    <location>
        <position position="258"/>
    </location>
</feature>
<dbReference type="InterPro" id="IPR044925">
    <property type="entry name" value="His-Me_finger_sf"/>
</dbReference>
<sequence length="435" mass="48816">MQRSVNLVFTLLVLLFAGRDVRSRVYIESSTEGLTDLFSLVEKDIPSEDGSCTISLHRDLTAVQPVLLQPGTDQFVWPQLNSTTVALDYGQPVELFCSHGFRKGSPGGKSKSATIICEDDGRLGYQSEQYNMSDFSCQRPVFHVAERTASRCYDNGTIVRVGFSVEADRFARLYEVCFDETHLRTHYVKHRLTPHNAHHQRSVKRPSFLQGAFYGELKMAALYTYAAQHATLTRILGSPARVDALLDNKRGLFFARGHLAAKSDFVFGSHQRASFWFMNVAPQWQRFNGFNWQRIETGLKAYVASNDLRLAVYTGTYGVLKLLDGNGDPQEVFLDFDPNRDPAGRVPAPALFYKVLLDEDNDAGLALIGVNNPHASEEEIAESYVVCKDVAGEVRWLRWDRNTIADGYVYACDVNEFNRVTGHLVLDRPVGGLLV</sequence>
<dbReference type="GO" id="GO:0000014">
    <property type="term" value="F:single-stranded DNA endodeoxyribonuclease activity"/>
    <property type="evidence" value="ECO:0007669"/>
    <property type="project" value="TreeGrafter"/>
</dbReference>
<dbReference type="GO" id="GO:0046872">
    <property type="term" value="F:metal ion binding"/>
    <property type="evidence" value="ECO:0007669"/>
    <property type="project" value="UniProtKB-KW"/>
</dbReference>
<evidence type="ECO:0000313" key="8">
    <source>
        <dbReference type="Proteomes" id="UP000076408"/>
    </source>
</evidence>
<keyword evidence="2" id="KW-0540">Nuclease</keyword>
<dbReference type="InterPro" id="IPR001604">
    <property type="entry name" value="Endo_G_ENPP1-like_dom"/>
</dbReference>
<keyword evidence="8" id="KW-1185">Reference proteome</keyword>
<dbReference type="GO" id="GO:0005743">
    <property type="term" value="C:mitochondrial inner membrane"/>
    <property type="evidence" value="ECO:0007669"/>
    <property type="project" value="TreeGrafter"/>
</dbReference>
<dbReference type="STRING" id="30069.A0A182YBL0"/>
<dbReference type="EnsemblMetazoa" id="ASTEI05846-RA">
    <property type="protein sequence ID" value="ASTEI05846-PA"/>
    <property type="gene ID" value="ASTEI05846"/>
</dbReference>
<dbReference type="VEuPathDB" id="VectorBase:ASTE008451"/>
<name>A0A182YBL0_ANOST</name>
<dbReference type="GO" id="GO:0004521">
    <property type="term" value="F:RNA endonuclease activity"/>
    <property type="evidence" value="ECO:0007669"/>
    <property type="project" value="TreeGrafter"/>
</dbReference>
<feature type="domain" description="DNA/RNA non-specific endonuclease/pyrophosphatase/phosphodiesterase" evidence="6">
    <location>
        <begin position="170"/>
        <end position="417"/>
    </location>
</feature>
<dbReference type="SUPFAM" id="SSF54060">
    <property type="entry name" value="His-Me finger endonucleases"/>
    <property type="match status" value="1"/>
</dbReference>
<keyword evidence="5" id="KW-0479">Metal-binding</keyword>
<keyword evidence="3" id="KW-0255">Endonuclease</keyword>
<dbReference type="Pfam" id="PF01223">
    <property type="entry name" value="Endonuclease_NS"/>
    <property type="match status" value="1"/>
</dbReference>
<evidence type="ECO:0000256" key="2">
    <source>
        <dbReference type="ARBA" id="ARBA00022722"/>
    </source>
</evidence>
<reference evidence="7" key="2">
    <citation type="submission" date="2020-05" db="UniProtKB">
        <authorList>
            <consortium name="EnsemblMetazoa"/>
        </authorList>
    </citation>
    <scope>IDENTIFICATION</scope>
    <source>
        <strain evidence="7">Indian</strain>
    </source>
</reference>
<evidence type="ECO:0000256" key="4">
    <source>
        <dbReference type="PIRSR" id="PIRSR640255-1"/>
    </source>
</evidence>
<dbReference type="InterPro" id="IPR044929">
    <property type="entry name" value="DNA/RNA_non-sp_Endonuclease_sf"/>
</dbReference>
<protein>
    <recommendedName>
        <fullName evidence="6">DNA/RNA non-specific endonuclease/pyrophosphatase/phosphodiesterase domain-containing protein</fullName>
    </recommendedName>
</protein>
<comment type="similarity">
    <text evidence="1">Belongs to the DNA/RNA non-specific endonuclease family.</text>
</comment>
<evidence type="ECO:0000313" key="7">
    <source>
        <dbReference type="EnsemblMetazoa" id="ASTEI05846-PA"/>
    </source>
</evidence>
<dbReference type="GO" id="GO:0003676">
    <property type="term" value="F:nucleic acid binding"/>
    <property type="evidence" value="ECO:0007669"/>
    <property type="project" value="InterPro"/>
</dbReference>
<evidence type="ECO:0000259" key="6">
    <source>
        <dbReference type="SMART" id="SM00892"/>
    </source>
</evidence>
<keyword evidence="3" id="KW-0378">Hydrolase</keyword>
<dbReference type="GO" id="GO:0006309">
    <property type="term" value="P:apoptotic DNA fragmentation"/>
    <property type="evidence" value="ECO:0007669"/>
    <property type="project" value="TreeGrafter"/>
</dbReference>